<evidence type="ECO:0000313" key="3">
    <source>
        <dbReference type="Proteomes" id="UP000480178"/>
    </source>
</evidence>
<organism evidence="2 3">
    <name type="scientific">Rhodocytophaga rosea</name>
    <dbReference type="NCBI Taxonomy" id="2704465"/>
    <lineage>
        <taxon>Bacteria</taxon>
        <taxon>Pseudomonadati</taxon>
        <taxon>Bacteroidota</taxon>
        <taxon>Cytophagia</taxon>
        <taxon>Cytophagales</taxon>
        <taxon>Rhodocytophagaceae</taxon>
        <taxon>Rhodocytophaga</taxon>
    </lineage>
</organism>
<gene>
    <name evidence="2" type="ORF">GXP67_00880</name>
</gene>
<protein>
    <submittedName>
        <fullName evidence="2">Uncharacterized protein</fullName>
    </submittedName>
</protein>
<dbReference type="KEGG" id="rhoz:GXP67_00880"/>
<name>A0A6C0GBQ8_9BACT</name>
<feature type="coiled-coil region" evidence="1">
    <location>
        <begin position="462"/>
        <end position="489"/>
    </location>
</feature>
<dbReference type="RefSeq" id="WP_162441414.1">
    <property type="nucleotide sequence ID" value="NZ_CP048222.1"/>
</dbReference>
<dbReference type="EMBL" id="CP048222">
    <property type="protein sequence ID" value="QHT65327.1"/>
    <property type="molecule type" value="Genomic_DNA"/>
</dbReference>
<accession>A0A6C0GBQ8</accession>
<reference evidence="2 3" key="1">
    <citation type="submission" date="2020-01" db="EMBL/GenBank/DDBJ databases">
        <authorList>
            <person name="Kim M.K."/>
        </authorList>
    </citation>
    <scope>NUCLEOTIDE SEQUENCE [LARGE SCALE GENOMIC DNA]</scope>
    <source>
        <strain evidence="2 3">172606-1</strain>
    </source>
</reference>
<proteinExistence type="predicted"/>
<keyword evidence="1" id="KW-0175">Coiled coil</keyword>
<dbReference type="AlphaFoldDB" id="A0A6C0GBQ8"/>
<evidence type="ECO:0000256" key="1">
    <source>
        <dbReference type="SAM" id="Coils"/>
    </source>
</evidence>
<dbReference type="Proteomes" id="UP000480178">
    <property type="component" value="Chromosome"/>
</dbReference>
<evidence type="ECO:0000313" key="2">
    <source>
        <dbReference type="EMBL" id="QHT65327.1"/>
    </source>
</evidence>
<keyword evidence="3" id="KW-1185">Reference proteome</keyword>
<sequence>MGQDPLVIDFYPYAADTSINSSSVNNSIFDIDMVDERLSEWAESVLKQAELTFVEQIELLHRIKGMIQSPQSGWQKVCSTEGLFLVIINPPFYKQVHWFWEAINTCPGTIWLFTNQTISNILTDTWQMDTLLNQYEQQNVLQAWIDERRLMNIMATLDMEIPEYLLVNQGWHQFKDTDFMKWQYAPYCLIKTDAGILLSAFARYTVFSQPSLSEHERQQAHKECFYLMLKQAEETQTTLKEIIVEKMFFHAVQAKMEEQAIDFLNNLIKRNYNKNRPKKIIELIKLLNSNKALSVSNLSKLYVAWAYLQLFELRRAEFWLNHCIETSVDLNEFDKAMKFILQAEIIKAKGEDDDLRSAIDESLDQAIKILEPLTQSTTDSTVKSRALREIRKLQHDKLRIIQYIFHGYPEAKQGYRSLLKEWVAEGDEYGSSDRAIIRRNLAECIYQPVKDKIEREEPLVDLEFLFSQLEEAQRELMLANEEVASDQDSTFPAEILYVLSKIVECKALLSSLAKKGNSDEFRLEARRILEDCIQKADLLNNFMLLGVARSRKFWKFEDFEPQRLLEINKILEAYTHGWAIRTRLNNLVGGAARLLEQNKPEDSLQWLCNAAKLTLQHSYLNKAESDQSRIKKILGLHQVLVSKTVNNDCDKLFNQMRQAFG</sequence>